<proteinExistence type="predicted"/>
<name>A0A517M381_9BACT</name>
<dbReference type="AlphaFoldDB" id="A0A517M381"/>
<feature type="transmembrane region" description="Helical" evidence="6">
    <location>
        <begin position="6"/>
        <end position="25"/>
    </location>
</feature>
<evidence type="ECO:0000313" key="8">
    <source>
        <dbReference type="EMBL" id="QDS89331.1"/>
    </source>
</evidence>
<protein>
    <submittedName>
        <fullName evidence="8">Bacterial type II secretion system protein F domain protein</fullName>
    </submittedName>
</protein>
<dbReference type="InterPro" id="IPR018076">
    <property type="entry name" value="T2SS_GspF_dom"/>
</dbReference>
<dbReference type="InterPro" id="IPR042094">
    <property type="entry name" value="T2SS_GspF_sf"/>
</dbReference>
<keyword evidence="4 6" id="KW-1133">Transmembrane helix</keyword>
<evidence type="ECO:0000256" key="1">
    <source>
        <dbReference type="ARBA" id="ARBA00004651"/>
    </source>
</evidence>
<keyword evidence="2" id="KW-1003">Cell membrane</keyword>
<dbReference type="PANTHER" id="PTHR35007:SF1">
    <property type="entry name" value="PILUS ASSEMBLY PROTEIN"/>
    <property type="match status" value="1"/>
</dbReference>
<evidence type="ECO:0000256" key="5">
    <source>
        <dbReference type="ARBA" id="ARBA00023136"/>
    </source>
</evidence>
<keyword evidence="5 6" id="KW-0472">Membrane</keyword>
<organism evidence="8 9">
    <name type="scientific">Rosistilla ulvae</name>
    <dbReference type="NCBI Taxonomy" id="1930277"/>
    <lineage>
        <taxon>Bacteria</taxon>
        <taxon>Pseudomonadati</taxon>
        <taxon>Planctomycetota</taxon>
        <taxon>Planctomycetia</taxon>
        <taxon>Pirellulales</taxon>
        <taxon>Pirellulaceae</taxon>
        <taxon>Rosistilla</taxon>
    </lineage>
</organism>
<evidence type="ECO:0000313" key="9">
    <source>
        <dbReference type="Proteomes" id="UP000319557"/>
    </source>
</evidence>
<dbReference type="PANTHER" id="PTHR35007">
    <property type="entry name" value="INTEGRAL MEMBRANE PROTEIN-RELATED"/>
    <property type="match status" value="1"/>
</dbReference>
<dbReference type="GO" id="GO:0005886">
    <property type="term" value="C:plasma membrane"/>
    <property type="evidence" value="ECO:0007669"/>
    <property type="project" value="UniProtKB-SubCell"/>
</dbReference>
<dbReference type="Pfam" id="PF00482">
    <property type="entry name" value="T2SSF"/>
    <property type="match status" value="1"/>
</dbReference>
<evidence type="ECO:0000256" key="3">
    <source>
        <dbReference type="ARBA" id="ARBA00022692"/>
    </source>
</evidence>
<dbReference type="Proteomes" id="UP000319557">
    <property type="component" value="Chromosome"/>
</dbReference>
<dbReference type="Gene3D" id="1.20.81.30">
    <property type="entry name" value="Type II secretion system (T2SS), domain F"/>
    <property type="match status" value="1"/>
</dbReference>
<feature type="transmembrane region" description="Helical" evidence="6">
    <location>
        <begin position="299"/>
        <end position="318"/>
    </location>
</feature>
<evidence type="ECO:0000259" key="7">
    <source>
        <dbReference type="Pfam" id="PF00482"/>
    </source>
</evidence>
<keyword evidence="9" id="KW-1185">Reference proteome</keyword>
<evidence type="ECO:0000256" key="4">
    <source>
        <dbReference type="ARBA" id="ARBA00022989"/>
    </source>
</evidence>
<feature type="transmembrane region" description="Helical" evidence="6">
    <location>
        <begin position="96"/>
        <end position="116"/>
    </location>
</feature>
<dbReference type="OrthoDB" id="9803381at2"/>
<gene>
    <name evidence="8" type="ORF">EC9_35300</name>
</gene>
<keyword evidence="3 6" id="KW-0812">Transmembrane</keyword>
<feature type="transmembrane region" description="Helical" evidence="6">
    <location>
        <begin position="122"/>
        <end position="138"/>
    </location>
</feature>
<dbReference type="KEGG" id="ruv:EC9_35300"/>
<evidence type="ECO:0000256" key="2">
    <source>
        <dbReference type="ARBA" id="ARBA00022475"/>
    </source>
</evidence>
<accession>A0A517M381</accession>
<sequence>MITLIIVIAVGVGISALIAGAWLMVDSEAGGPSTAENRLDTLARLKKGPDDPAQATALYAGGFDEGKDRLDALLKSLPGMGLYLEQADLNLNAGKFFALVAGLFAAGIGVCFVTPIPVLLGPLLGGMLASIPFLYVMFMRNRRMSKFGNQMPEALELLSRSLRAGHSLAAGFGLIASEMRDPIRKEFARCFEEQNLGIALEEALDDMTERVPNMDLKFFAMAIILQRETGGDLAEILDKISHLVRERLQIQGQVAALTGEGRMSGIVLLAMPPTLFLTMLYLNYDYAMMLFTDPMGRKMMAGALVMQLLGALVIRKIITIRV</sequence>
<feature type="domain" description="Type II secretion system protein GspF" evidence="7">
    <location>
        <begin position="155"/>
        <end position="280"/>
    </location>
</feature>
<feature type="transmembrane region" description="Helical" evidence="6">
    <location>
        <begin position="266"/>
        <end position="284"/>
    </location>
</feature>
<comment type="subcellular location">
    <subcellularLocation>
        <location evidence="1">Cell membrane</location>
        <topology evidence="1">Multi-pass membrane protein</topology>
    </subcellularLocation>
</comment>
<evidence type="ECO:0000256" key="6">
    <source>
        <dbReference type="SAM" id="Phobius"/>
    </source>
</evidence>
<dbReference type="RefSeq" id="WP_145346989.1">
    <property type="nucleotide sequence ID" value="NZ_CP036261.1"/>
</dbReference>
<reference evidence="8 9" key="1">
    <citation type="submission" date="2019-02" db="EMBL/GenBank/DDBJ databases">
        <title>Deep-cultivation of Planctomycetes and their phenomic and genomic characterization uncovers novel biology.</title>
        <authorList>
            <person name="Wiegand S."/>
            <person name="Jogler M."/>
            <person name="Boedeker C."/>
            <person name="Pinto D."/>
            <person name="Vollmers J."/>
            <person name="Rivas-Marin E."/>
            <person name="Kohn T."/>
            <person name="Peeters S.H."/>
            <person name="Heuer A."/>
            <person name="Rast P."/>
            <person name="Oberbeckmann S."/>
            <person name="Bunk B."/>
            <person name="Jeske O."/>
            <person name="Meyerdierks A."/>
            <person name="Storesund J.E."/>
            <person name="Kallscheuer N."/>
            <person name="Luecker S."/>
            <person name="Lage O.M."/>
            <person name="Pohl T."/>
            <person name="Merkel B.J."/>
            <person name="Hornburger P."/>
            <person name="Mueller R.-W."/>
            <person name="Bruemmer F."/>
            <person name="Labrenz M."/>
            <person name="Spormann A.M."/>
            <person name="Op den Camp H."/>
            <person name="Overmann J."/>
            <person name="Amann R."/>
            <person name="Jetten M.S.M."/>
            <person name="Mascher T."/>
            <person name="Medema M.H."/>
            <person name="Devos D.P."/>
            <person name="Kaster A.-K."/>
            <person name="Ovreas L."/>
            <person name="Rohde M."/>
            <person name="Galperin M.Y."/>
            <person name="Jogler C."/>
        </authorList>
    </citation>
    <scope>NUCLEOTIDE SEQUENCE [LARGE SCALE GENOMIC DNA]</scope>
    <source>
        <strain evidence="8 9">EC9</strain>
    </source>
</reference>
<dbReference type="EMBL" id="CP036261">
    <property type="protein sequence ID" value="QDS89331.1"/>
    <property type="molecule type" value="Genomic_DNA"/>
</dbReference>